<dbReference type="EMBL" id="ABVL01000010">
    <property type="protein sequence ID" value="EDY18799.1"/>
    <property type="molecule type" value="Genomic_DNA"/>
</dbReference>
<dbReference type="PANTHER" id="PTHR33608:SF6">
    <property type="entry name" value="BLL2464 PROTEIN"/>
    <property type="match status" value="1"/>
</dbReference>
<evidence type="ECO:0000313" key="3">
    <source>
        <dbReference type="Proteomes" id="UP000005824"/>
    </source>
</evidence>
<dbReference type="Proteomes" id="UP000005824">
    <property type="component" value="Unassembled WGS sequence"/>
</dbReference>
<name>B4D3G9_9BACT</name>
<dbReference type="eggNOG" id="COG1721">
    <property type="taxonomic scope" value="Bacteria"/>
</dbReference>
<proteinExistence type="predicted"/>
<dbReference type="PANTHER" id="PTHR33608">
    <property type="entry name" value="BLL2464 PROTEIN"/>
    <property type="match status" value="1"/>
</dbReference>
<dbReference type="Gene3D" id="3.40.50.410">
    <property type="entry name" value="von Willebrand factor, type A domain"/>
    <property type="match status" value="1"/>
</dbReference>
<dbReference type="InterPro" id="IPR036465">
    <property type="entry name" value="vWFA_dom_sf"/>
</dbReference>
<dbReference type="RefSeq" id="WP_006980782.1">
    <property type="nucleotide sequence ID" value="NZ_ABVL01000010.1"/>
</dbReference>
<feature type="domain" description="DUF58" evidence="1">
    <location>
        <begin position="43"/>
        <end position="256"/>
    </location>
</feature>
<dbReference type="SUPFAM" id="SSF53300">
    <property type="entry name" value="vWA-like"/>
    <property type="match status" value="1"/>
</dbReference>
<protein>
    <recommendedName>
        <fullName evidence="1">DUF58 domain-containing protein</fullName>
    </recommendedName>
</protein>
<dbReference type="Pfam" id="PF01882">
    <property type="entry name" value="DUF58"/>
    <property type="match status" value="1"/>
</dbReference>
<evidence type="ECO:0000313" key="2">
    <source>
        <dbReference type="EMBL" id="EDY18799.1"/>
    </source>
</evidence>
<organism evidence="2 3">
    <name type="scientific">Chthoniobacter flavus Ellin428</name>
    <dbReference type="NCBI Taxonomy" id="497964"/>
    <lineage>
        <taxon>Bacteria</taxon>
        <taxon>Pseudomonadati</taxon>
        <taxon>Verrucomicrobiota</taxon>
        <taxon>Spartobacteria</taxon>
        <taxon>Chthoniobacterales</taxon>
        <taxon>Chthoniobacteraceae</taxon>
        <taxon>Chthoniobacter</taxon>
    </lineage>
</organism>
<gene>
    <name evidence="2" type="ORF">CfE428DRAFT_3457</name>
</gene>
<accession>B4D3G9</accession>
<reference evidence="2 3" key="1">
    <citation type="journal article" date="2011" name="J. Bacteriol.">
        <title>Genome sequence of Chthoniobacter flavus Ellin428, an aerobic heterotrophic soil bacterium.</title>
        <authorList>
            <person name="Kant R."/>
            <person name="van Passel M.W."/>
            <person name="Palva A."/>
            <person name="Lucas S."/>
            <person name="Lapidus A."/>
            <person name="Glavina Del Rio T."/>
            <person name="Dalin E."/>
            <person name="Tice H."/>
            <person name="Bruce D."/>
            <person name="Goodwin L."/>
            <person name="Pitluck S."/>
            <person name="Larimer F.W."/>
            <person name="Land M.L."/>
            <person name="Hauser L."/>
            <person name="Sangwan P."/>
            <person name="de Vos W.M."/>
            <person name="Janssen P.H."/>
            <person name="Smidt H."/>
        </authorList>
    </citation>
    <scope>NUCLEOTIDE SEQUENCE [LARGE SCALE GENOMIC DNA]</scope>
    <source>
        <strain evidence="2 3">Ellin428</strain>
    </source>
</reference>
<evidence type="ECO:0000259" key="1">
    <source>
        <dbReference type="Pfam" id="PF01882"/>
    </source>
</evidence>
<dbReference type="STRING" id="497964.CfE428DRAFT_3457"/>
<sequence length="299" mass="34433" precursor="true">MESADAILKKIRRLELKTRGLVSATFSGQYRSVFKGRGMNFEEVRQYQPGDEVRSIDWNVTAKFSEVHGDAFVKKFTEERELTVMLMVDVSASGDFGSVELSKRELAAEVACLFAFSAIRNNDKVGLILFSDHVELFITPKKGRLHILRLIREIVYFEPKGRGTQPAVALNYLNQVLHRRSVVFLISDFQAPDFSRELSVTSRRHDLIAVPIIDPREEELPDVGLLTLEDAETGEQIEIDTSDRNVRKKFLDAAEQRIQARLRDFRKKQVDAISLRTDQDYVPALQTFFRTRERRLQLR</sequence>
<dbReference type="CDD" id="cd00198">
    <property type="entry name" value="vWFA"/>
    <property type="match status" value="1"/>
</dbReference>
<dbReference type="InterPro" id="IPR002881">
    <property type="entry name" value="DUF58"/>
</dbReference>
<dbReference type="InParanoid" id="B4D3G9"/>
<dbReference type="AlphaFoldDB" id="B4D3G9"/>
<keyword evidence="3" id="KW-1185">Reference proteome</keyword>
<comment type="caution">
    <text evidence="2">The sequence shown here is derived from an EMBL/GenBank/DDBJ whole genome shotgun (WGS) entry which is preliminary data.</text>
</comment>